<evidence type="ECO:0000313" key="2">
    <source>
        <dbReference type="EnsemblProtists" id="HpaP813301"/>
    </source>
</evidence>
<reference evidence="3" key="1">
    <citation type="journal article" date="2010" name="Science">
        <title>Signatures of adaptation to obligate biotrophy in the Hyaloperonospora arabidopsidis genome.</title>
        <authorList>
            <person name="Baxter L."/>
            <person name="Tripathy S."/>
            <person name="Ishaque N."/>
            <person name="Boot N."/>
            <person name="Cabral A."/>
            <person name="Kemen E."/>
            <person name="Thines M."/>
            <person name="Ah-Fong A."/>
            <person name="Anderson R."/>
            <person name="Badejoko W."/>
            <person name="Bittner-Eddy P."/>
            <person name="Boore J.L."/>
            <person name="Chibucos M.C."/>
            <person name="Coates M."/>
            <person name="Dehal P."/>
            <person name="Delehaunty K."/>
            <person name="Dong S."/>
            <person name="Downton P."/>
            <person name="Dumas B."/>
            <person name="Fabro G."/>
            <person name="Fronick C."/>
            <person name="Fuerstenberg S.I."/>
            <person name="Fulton L."/>
            <person name="Gaulin E."/>
            <person name="Govers F."/>
            <person name="Hughes L."/>
            <person name="Humphray S."/>
            <person name="Jiang R.H."/>
            <person name="Judelson H."/>
            <person name="Kamoun S."/>
            <person name="Kyung K."/>
            <person name="Meijer H."/>
            <person name="Minx P."/>
            <person name="Morris P."/>
            <person name="Nelson J."/>
            <person name="Phuntumart V."/>
            <person name="Qutob D."/>
            <person name="Rehmany A."/>
            <person name="Rougon-Cardoso A."/>
            <person name="Ryden P."/>
            <person name="Torto-Alalibo T."/>
            <person name="Studholme D."/>
            <person name="Wang Y."/>
            <person name="Win J."/>
            <person name="Wood J."/>
            <person name="Clifton S.W."/>
            <person name="Rogers J."/>
            <person name="Van den Ackerveken G."/>
            <person name="Jones J.D."/>
            <person name="McDowell J.M."/>
            <person name="Beynon J."/>
            <person name="Tyler B.M."/>
        </authorList>
    </citation>
    <scope>NUCLEOTIDE SEQUENCE [LARGE SCALE GENOMIC DNA]</scope>
    <source>
        <strain evidence="3">Emoy2</strain>
    </source>
</reference>
<accession>M4C2I6</accession>
<dbReference type="Proteomes" id="UP000011713">
    <property type="component" value="Unassembled WGS sequence"/>
</dbReference>
<evidence type="ECO:0000259" key="1">
    <source>
        <dbReference type="Pfam" id="PF13961"/>
    </source>
</evidence>
<dbReference type="AlphaFoldDB" id="M4C2I6"/>
<dbReference type="VEuPathDB" id="FungiDB:HpaG813301"/>
<dbReference type="Pfam" id="PF13961">
    <property type="entry name" value="DUF4219"/>
    <property type="match status" value="1"/>
</dbReference>
<name>M4C2I6_HYAAE</name>
<feature type="domain" description="DUF4219" evidence="1">
    <location>
        <begin position="17"/>
        <end position="39"/>
    </location>
</feature>
<protein>
    <recommendedName>
        <fullName evidence="1">DUF4219 domain-containing protein</fullName>
    </recommendedName>
</protein>
<dbReference type="InterPro" id="IPR025314">
    <property type="entry name" value="DUF4219"/>
</dbReference>
<keyword evidence="3" id="KW-1185">Reference proteome</keyword>
<reference evidence="2" key="2">
    <citation type="submission" date="2015-06" db="UniProtKB">
        <authorList>
            <consortium name="EnsemblProtists"/>
        </authorList>
    </citation>
    <scope>IDENTIFICATION</scope>
    <source>
        <strain evidence="2">Emoy2</strain>
    </source>
</reference>
<evidence type="ECO:0000313" key="3">
    <source>
        <dbReference type="Proteomes" id="UP000011713"/>
    </source>
</evidence>
<dbReference type="HOGENOM" id="CLU_2927506_0_0_1"/>
<sequence length="61" mass="7341">MDFAPITAARINKFPGRNFHFWKFKMQMMLEEQDLWDHVRGGVKLEYCNSTLDQATFKWKS</sequence>
<organism evidence="2 3">
    <name type="scientific">Hyaloperonospora arabidopsidis (strain Emoy2)</name>
    <name type="common">Downy mildew agent</name>
    <name type="synonym">Peronospora arabidopsidis</name>
    <dbReference type="NCBI Taxonomy" id="559515"/>
    <lineage>
        <taxon>Eukaryota</taxon>
        <taxon>Sar</taxon>
        <taxon>Stramenopiles</taxon>
        <taxon>Oomycota</taxon>
        <taxon>Peronosporomycetes</taxon>
        <taxon>Peronosporales</taxon>
        <taxon>Peronosporaceae</taxon>
        <taxon>Hyaloperonospora</taxon>
    </lineage>
</organism>
<dbReference type="EMBL" id="JH598129">
    <property type="status" value="NOT_ANNOTATED_CDS"/>
    <property type="molecule type" value="Genomic_DNA"/>
</dbReference>
<dbReference type="EnsemblProtists" id="HpaT813301">
    <property type="protein sequence ID" value="HpaP813301"/>
    <property type="gene ID" value="HpaG813301"/>
</dbReference>
<proteinExistence type="predicted"/>
<dbReference type="InParanoid" id="M4C2I6"/>